<evidence type="ECO:0000256" key="3">
    <source>
        <dbReference type="PROSITE-ProRule" id="PRU00169"/>
    </source>
</evidence>
<dbReference type="InterPro" id="IPR058245">
    <property type="entry name" value="NreC/VraR/RcsB-like_REC"/>
</dbReference>
<evidence type="ECO:0000256" key="2">
    <source>
        <dbReference type="ARBA" id="ARBA00023125"/>
    </source>
</evidence>
<dbReference type="PANTHER" id="PTHR43214:SF43">
    <property type="entry name" value="TWO-COMPONENT RESPONSE REGULATOR"/>
    <property type="match status" value="1"/>
</dbReference>
<dbReference type="Proteomes" id="UP000501452">
    <property type="component" value="Chromosome"/>
</dbReference>
<dbReference type="Pfam" id="PF00196">
    <property type="entry name" value="GerE"/>
    <property type="match status" value="1"/>
</dbReference>
<dbReference type="SMART" id="SM00421">
    <property type="entry name" value="HTH_LUXR"/>
    <property type="match status" value="1"/>
</dbReference>
<dbReference type="AlphaFoldDB" id="A0A6G8Q8Z8"/>
<keyword evidence="1 3" id="KW-0597">Phosphoprotein</keyword>
<evidence type="ECO:0000259" key="5">
    <source>
        <dbReference type="PROSITE" id="PS50110"/>
    </source>
</evidence>
<feature type="domain" description="Response regulatory" evidence="5">
    <location>
        <begin position="9"/>
        <end position="125"/>
    </location>
</feature>
<dbReference type="PROSITE" id="PS50043">
    <property type="entry name" value="HTH_LUXR_2"/>
    <property type="match status" value="1"/>
</dbReference>
<gene>
    <name evidence="6" type="ORF">GBA63_09090</name>
</gene>
<evidence type="ECO:0000313" key="6">
    <source>
        <dbReference type="EMBL" id="QIN82787.1"/>
    </source>
</evidence>
<evidence type="ECO:0000313" key="7">
    <source>
        <dbReference type="Proteomes" id="UP000501452"/>
    </source>
</evidence>
<sequence>MKDGAGPFRVLVADDHPLFRRAFGAMISAEEGLEAVGEAEDGLEAVELCRELRPDLILMDLSMPRMGGLEATREIKGSFPETVVLIVTADDSEDLMLEAIRAGAAGYVLKIERPERLVSAARAALAGESPIDAGLAGRLVRRIAAEGEEGMNGRPELAFATPTVPLTPREIEVLGLVVTGKTNRLIAGELHMSLSTVKRHLERVVKKLGVSDRTQAAVRAMELGLISG</sequence>
<dbReference type="GO" id="GO:0006355">
    <property type="term" value="P:regulation of DNA-templated transcription"/>
    <property type="evidence" value="ECO:0007669"/>
    <property type="project" value="InterPro"/>
</dbReference>
<protein>
    <submittedName>
        <fullName evidence="6">Response regulator</fullName>
    </submittedName>
</protein>
<dbReference type="SUPFAM" id="SSF46894">
    <property type="entry name" value="C-terminal effector domain of the bipartite response regulators"/>
    <property type="match status" value="1"/>
</dbReference>
<feature type="modified residue" description="4-aspartylphosphate" evidence="3">
    <location>
        <position position="60"/>
    </location>
</feature>
<dbReference type="Gene3D" id="3.40.50.2300">
    <property type="match status" value="1"/>
</dbReference>
<dbReference type="InterPro" id="IPR001789">
    <property type="entry name" value="Sig_transdc_resp-reg_receiver"/>
</dbReference>
<dbReference type="CDD" id="cd17535">
    <property type="entry name" value="REC_NarL-like"/>
    <property type="match status" value="1"/>
</dbReference>
<evidence type="ECO:0000259" key="4">
    <source>
        <dbReference type="PROSITE" id="PS50043"/>
    </source>
</evidence>
<accession>A0A6G8Q8Z8</accession>
<dbReference type="SMART" id="SM00448">
    <property type="entry name" value="REC"/>
    <property type="match status" value="1"/>
</dbReference>
<dbReference type="PANTHER" id="PTHR43214">
    <property type="entry name" value="TWO-COMPONENT RESPONSE REGULATOR"/>
    <property type="match status" value="1"/>
</dbReference>
<dbReference type="InterPro" id="IPR016032">
    <property type="entry name" value="Sig_transdc_resp-reg_C-effctor"/>
</dbReference>
<dbReference type="InterPro" id="IPR039420">
    <property type="entry name" value="WalR-like"/>
</dbReference>
<dbReference type="PRINTS" id="PR00038">
    <property type="entry name" value="HTHLUXR"/>
</dbReference>
<dbReference type="GO" id="GO:0000160">
    <property type="term" value="P:phosphorelay signal transduction system"/>
    <property type="evidence" value="ECO:0007669"/>
    <property type="project" value="InterPro"/>
</dbReference>
<keyword evidence="2" id="KW-0238">DNA-binding</keyword>
<dbReference type="RefSeq" id="WP_166175471.1">
    <property type="nucleotide sequence ID" value="NZ_CP045119.1"/>
</dbReference>
<name>A0A6G8Q8Z8_9ACTN</name>
<dbReference type="EMBL" id="CP045119">
    <property type="protein sequence ID" value="QIN82787.1"/>
    <property type="molecule type" value="Genomic_DNA"/>
</dbReference>
<keyword evidence="7" id="KW-1185">Reference proteome</keyword>
<evidence type="ECO:0000256" key="1">
    <source>
        <dbReference type="ARBA" id="ARBA00022553"/>
    </source>
</evidence>
<proteinExistence type="predicted"/>
<dbReference type="SUPFAM" id="SSF52172">
    <property type="entry name" value="CheY-like"/>
    <property type="match status" value="1"/>
</dbReference>
<dbReference type="InterPro" id="IPR000792">
    <property type="entry name" value="Tscrpt_reg_LuxR_C"/>
</dbReference>
<organism evidence="6 7">
    <name type="scientific">Rubrobacter tropicus</name>
    <dbReference type="NCBI Taxonomy" id="2653851"/>
    <lineage>
        <taxon>Bacteria</taxon>
        <taxon>Bacillati</taxon>
        <taxon>Actinomycetota</taxon>
        <taxon>Rubrobacteria</taxon>
        <taxon>Rubrobacterales</taxon>
        <taxon>Rubrobacteraceae</taxon>
        <taxon>Rubrobacter</taxon>
    </lineage>
</organism>
<dbReference type="InterPro" id="IPR011006">
    <property type="entry name" value="CheY-like_superfamily"/>
</dbReference>
<reference evidence="6 7" key="1">
    <citation type="submission" date="2019-10" db="EMBL/GenBank/DDBJ databases">
        <title>Rubrobacter sp nov SCSIO 52090 isolated from a deep-sea sediment in the South China Sea.</title>
        <authorList>
            <person name="Chen R.W."/>
        </authorList>
    </citation>
    <scope>NUCLEOTIDE SEQUENCE [LARGE SCALE GENOMIC DNA]</scope>
    <source>
        <strain evidence="6 7">SCSIO 52909</strain>
    </source>
</reference>
<dbReference type="PROSITE" id="PS50110">
    <property type="entry name" value="RESPONSE_REGULATORY"/>
    <property type="match status" value="1"/>
</dbReference>
<dbReference type="Pfam" id="PF00072">
    <property type="entry name" value="Response_reg"/>
    <property type="match status" value="1"/>
</dbReference>
<dbReference type="CDD" id="cd06170">
    <property type="entry name" value="LuxR_C_like"/>
    <property type="match status" value="1"/>
</dbReference>
<feature type="domain" description="HTH luxR-type" evidence="4">
    <location>
        <begin position="159"/>
        <end position="224"/>
    </location>
</feature>
<dbReference type="KEGG" id="rub:GBA63_09090"/>
<dbReference type="GO" id="GO:0003677">
    <property type="term" value="F:DNA binding"/>
    <property type="evidence" value="ECO:0007669"/>
    <property type="project" value="UniProtKB-KW"/>
</dbReference>
<dbReference type="PROSITE" id="PS00622">
    <property type="entry name" value="HTH_LUXR_1"/>
    <property type="match status" value="1"/>
</dbReference>